<name>A0A921EAL5_9BACT</name>
<feature type="signal peptide" evidence="1">
    <location>
        <begin position="1"/>
        <end position="23"/>
    </location>
</feature>
<feature type="chain" id="PRO_5036988085" evidence="1">
    <location>
        <begin position="24"/>
        <end position="2518"/>
    </location>
</feature>
<accession>A0A921EAL5</accession>
<evidence type="ECO:0000313" key="3">
    <source>
        <dbReference type="Proteomes" id="UP000711407"/>
    </source>
</evidence>
<dbReference type="EMBL" id="DYXT01000056">
    <property type="protein sequence ID" value="HJE40113.1"/>
    <property type="molecule type" value="Genomic_DNA"/>
</dbReference>
<gene>
    <name evidence="2" type="ORF">K8V47_10225</name>
</gene>
<reference evidence="2" key="2">
    <citation type="submission" date="2021-09" db="EMBL/GenBank/DDBJ databases">
        <authorList>
            <person name="Gilroy R."/>
        </authorList>
    </citation>
    <scope>NUCLEOTIDE SEQUENCE</scope>
    <source>
        <strain evidence="2">4100</strain>
    </source>
</reference>
<evidence type="ECO:0000256" key="1">
    <source>
        <dbReference type="SAM" id="SignalP"/>
    </source>
</evidence>
<sequence length="2518" mass="273446">MKKLFTFFAVMFALLGSAIPAHAAAVDWTFYVDTSARPSWTAAYMLVANHEGAYWSCYTGEETYTGSKVYKFSISWENLTYISFSSQYYDDLNGASTTDGRFIYGNDLVGTLSTNNSNDTWKVYDGSCYVLAASGSQLSERIADYTPAEPPSTSPFIYISGGDTYAFTEEGDNWVYTVDASAADVKFRLQTVENYTSSANWTAFYGGTTTLSTTRGKYSETIYLYENQSAVGLYTAPKGYTYKLTIGKSAYENVSSSSTSLEWTITPTEIRPSTPVLPAAAKGNVVEIPAVANATVYYKVLASKDENPGDPSTDTWTAYPDGGISLTKGHTYICAAAYANGQWSDVTEAVEYVYTLPVVDVSVNIHTGIATLSYTGTLPEDANPVILYTLGSGEPDTKYEEGKPVDLSGNAANGYSIQAKLLAWGGGSDYTEYVAGTSVRSEVRVSSWAGPAEVRSITLWSYTSSGSPHEVGEFIQQDDESWTCPLSSAIGLDRDDLTQRYFIRVAMNHDGSGDGTAWAPGAAASGVTDAETGTAITGFTAFTPSATDARGIFFAGTNRDNVTLTLSGDLQEYTISGGNYDGTPCKRFEPSSLTPTWNAEAFIKSVTLVDANGKILCTLEQNTDTEEENIWTGTAELEKALGSYNNERFHFVAETKDGTKYYSLYEEGENNANYWVKYGYWDQSTTPVVYTSDSDGYYFCVNETKAIAYVGISFDLSDGTATAISISPYDGSKKMDISGVPSAPKIVGYGSSVGSWTTAREFVKSDSRGGWVYRFTATATTAQLLIFGSQGNLYAPVGLGLGSPTTVWRQIPSTASATDRAKYAAKVSGLQEGAQYRIVLADAGNGDVRVSIEPLTETVSHVKTVELIDKTTGEIAGTLTDSGSGSWELYPLNVTSGNASHLYYLRVTVGLDGSDASDMYRYVSWAETPKEYPLASASQYSDEPVTYTSPDDGYGFSISNPGSYYVQALLDESLQSAVWMGVSTTKLTPAYTPEVSTEVWSLSNDAVLAPGDTKYFYMSAIQNDNRLSPEWELLKQDDGTYKLDNFVVIPAAQFIIRAVTKDKDSKVLSVTDWGYVDGNGTPYHIYATSDFGITDTTEGLTEASRPEATFTMKRVSNIGRGFFWNIGATMVSLVFDPDKDSDNLTATIDFSHPSTLKKAPKPGFPWVGLTSSNIQALRGSNQIYEFAANLGTTGLSDEVLANIGIASADDVNRYSFTNAFIQWTKDGKPYVYGDDVANNTVYYIPGTPTSDNRATTNPPLGNQVMSSTILPPRNTPQFQMISSKGIDTPSADALTFKYLGVETETFERNGSTTKPTRFAVYEIENIELQGMFKVFTGYGARTYGRTVNGLTWYPNWGVGTQNDSNSYANQPISSTSKLPMNGGGQVLENNAVNGEISQKQWGDVNCESKDFDVDDNTAGQYFRLDNSQYVSSLKFYLALESDTDDRNSTLFHNPHASEANYYNDGRNYSWLDVQFEAERPVITLNKQGANTGVVRYWISSPDAEEQRPQITAYSTMLVKVDPDNLKYHYDEEKGEIVFDSGYMETVGGNTYTLDKPYLRYLEEKTASVGDLAEGTYMAFIYNVKFVEEEGFTPKSTDYWNVSQPITVFSIGDIAVSAAQRVTTLDGLNVYHPIARIYPDIKDVVTGLPSDVEPSAVSAAVTVRNIRPDSKLRTVDGAVIPEKSTLEDLASYTGLYYEITQEFEAAPDGTTAQECTAVVYYPKGYFTTERTSMENFDVVDTRVNNTIYLTLGVAVEGATAPASASANAFVYMPAGTLFGELVADKNEGGDVKFNSLAVTSGGDSFDETERDGYARVRFVERDADTTPCYAGSLDNTAVYAQVYYVTEGGQRTPLFGEAQLLDMKTVPESEGAYAAARLKIGGIPYRTDADADDALATDIDGTLLKLRQDQEATFEVQLSYENVGETMPAVNSRCTTTVMTYGSNNLTSPRQGLTDVLTKEDADNRGSGGIAEDVVAVSESFIESYGGLFVNIENAHVALDATGINEDLVGDRSFAQWYMDHGDKFESGESNPFSTAYRMEVGNAKADGTGDYSAASEVHPLLSGSVSVSSAADFRNDSEVNNAWWNTRASVAPASHTDQISGTLSFEGGKAVYTSGSGTPKDQKPYWAGTKTANADAYKVWDGGYVLKVDGGDVDIRDPRHGYYDNASHHTTVRSAYRLGEMPLDANDILALYGDSSDPNSVSRYLGSFEDLRNVAEPIHNTMSEAIHKAVNAGSGTVTVEGDADYDVSVDPSTPWDLDNVWKTRAELAFKQTAAASLGGKSPAEALFDAAGNHMFFKVAHVNHESWFVPGGGVQYDLKTRPIWSAFETDPGFQSAGNDKAKDDWVMNRIRIPLEQYCPLAYDVRYVYPFLTSDSYVTAETASASVHSRAVSRSIATALDGVTADDVAGIVARDKGRVSFFGATEPQYVEPTVISDVADDIRGNGFSIVYNRVAGTVTVRSEGDRQLKDASIYDASGASVVEAATADRIDDRTIVLDVSDIARGAYIVSTNLGGAKFLK</sequence>
<organism evidence="2 3">
    <name type="scientific">Candidatus Amulumruptor caecigallinarius</name>
    <dbReference type="NCBI Taxonomy" id="2109911"/>
    <lineage>
        <taxon>Bacteria</taxon>
        <taxon>Pseudomonadati</taxon>
        <taxon>Bacteroidota</taxon>
        <taxon>Bacteroidia</taxon>
        <taxon>Bacteroidales</taxon>
        <taxon>Muribaculaceae</taxon>
        <taxon>Candidatus Amulumruptor</taxon>
    </lineage>
</organism>
<keyword evidence="1" id="KW-0732">Signal</keyword>
<proteinExistence type="predicted"/>
<evidence type="ECO:0000313" key="2">
    <source>
        <dbReference type="EMBL" id="HJE40113.1"/>
    </source>
</evidence>
<reference evidence="2" key="1">
    <citation type="journal article" date="2021" name="PeerJ">
        <title>Extensive microbial diversity within the chicken gut microbiome revealed by metagenomics and culture.</title>
        <authorList>
            <person name="Gilroy R."/>
            <person name="Ravi A."/>
            <person name="Getino M."/>
            <person name="Pursley I."/>
            <person name="Horton D.L."/>
            <person name="Alikhan N.F."/>
            <person name="Baker D."/>
            <person name="Gharbi K."/>
            <person name="Hall N."/>
            <person name="Watson M."/>
            <person name="Adriaenssens E.M."/>
            <person name="Foster-Nyarko E."/>
            <person name="Jarju S."/>
            <person name="Secka A."/>
            <person name="Antonio M."/>
            <person name="Oren A."/>
            <person name="Chaudhuri R.R."/>
            <person name="La Ragione R."/>
            <person name="Hildebrand F."/>
            <person name="Pallen M.J."/>
        </authorList>
    </citation>
    <scope>NUCLEOTIDE SEQUENCE</scope>
    <source>
        <strain evidence="2">4100</strain>
    </source>
</reference>
<dbReference type="Proteomes" id="UP000711407">
    <property type="component" value="Unassembled WGS sequence"/>
</dbReference>
<protein>
    <submittedName>
        <fullName evidence="2">Uncharacterized protein</fullName>
    </submittedName>
</protein>
<comment type="caution">
    <text evidence="2">The sequence shown here is derived from an EMBL/GenBank/DDBJ whole genome shotgun (WGS) entry which is preliminary data.</text>
</comment>